<dbReference type="EMBL" id="WIUZ02000015">
    <property type="protein sequence ID" value="KAF9780930.1"/>
    <property type="molecule type" value="Genomic_DNA"/>
</dbReference>
<dbReference type="AlphaFoldDB" id="A0A9P6H777"/>
<protein>
    <submittedName>
        <fullName evidence="4">WD40-repeat-containing domain protein</fullName>
    </submittedName>
</protein>
<evidence type="ECO:0000256" key="3">
    <source>
        <dbReference type="PROSITE-ProRule" id="PRU00221"/>
    </source>
</evidence>
<evidence type="ECO:0000256" key="2">
    <source>
        <dbReference type="ARBA" id="ARBA00022737"/>
    </source>
</evidence>
<dbReference type="InterPro" id="IPR019775">
    <property type="entry name" value="WD40_repeat_CS"/>
</dbReference>
<dbReference type="InterPro" id="IPR001680">
    <property type="entry name" value="WD40_rpt"/>
</dbReference>
<dbReference type="Proteomes" id="UP000736335">
    <property type="component" value="Unassembled WGS sequence"/>
</dbReference>
<keyword evidence="1 3" id="KW-0853">WD repeat</keyword>
<keyword evidence="5" id="KW-1185">Reference proteome</keyword>
<comment type="caution">
    <text evidence="4">The sequence shown here is derived from an EMBL/GenBank/DDBJ whole genome shotgun (WGS) entry which is preliminary data.</text>
</comment>
<organism evidence="4 5">
    <name type="scientific">Thelephora terrestris</name>
    <dbReference type="NCBI Taxonomy" id="56493"/>
    <lineage>
        <taxon>Eukaryota</taxon>
        <taxon>Fungi</taxon>
        <taxon>Dikarya</taxon>
        <taxon>Basidiomycota</taxon>
        <taxon>Agaricomycotina</taxon>
        <taxon>Agaricomycetes</taxon>
        <taxon>Thelephorales</taxon>
        <taxon>Thelephoraceae</taxon>
        <taxon>Thelephora</taxon>
    </lineage>
</organism>
<sequence>MVRKYEGGLFTPALDLSARTIRLDPSGVFLAAAKDRVMKIYQVVEEKEVASLEFFHSVCLLAWSDPLRVICASNEGYVYVIDLAERGARVFLFQSQQCSPSGIDALRLASGHTVLAIAGSFTLEVFIQDPTSNLWRLALKVSEFPNDSDPTPVVGVHLIKKENTILMYSVYLDRGVRVWNVSHEPTMISEQSFINKIDCKKACVTPDGKIIAVFDGLDGFELFSVQGNGESLHISMAGSGRSPLVPMTFIHAGCLLAAGNVDGELRIWDVGDGTRLQNLRHDGEAIQDLTVSLPSFTTGLAFTKLKSALSLGDTPDGDRFTIATVAKSDHLESKIWVWRGVEVGE</sequence>
<name>A0A9P6H777_9AGAM</name>
<evidence type="ECO:0000313" key="5">
    <source>
        <dbReference type="Proteomes" id="UP000736335"/>
    </source>
</evidence>
<dbReference type="SUPFAM" id="SSF50978">
    <property type="entry name" value="WD40 repeat-like"/>
    <property type="match status" value="1"/>
</dbReference>
<dbReference type="InterPro" id="IPR015943">
    <property type="entry name" value="WD40/YVTN_repeat-like_dom_sf"/>
</dbReference>
<evidence type="ECO:0000256" key="1">
    <source>
        <dbReference type="ARBA" id="ARBA00022574"/>
    </source>
</evidence>
<proteinExistence type="predicted"/>
<keyword evidence="2" id="KW-0677">Repeat</keyword>
<dbReference type="PROSITE" id="PS50082">
    <property type="entry name" value="WD_REPEATS_2"/>
    <property type="match status" value="1"/>
</dbReference>
<feature type="repeat" description="WD" evidence="3">
    <location>
        <begin position="255"/>
        <end position="278"/>
    </location>
</feature>
<dbReference type="PROSITE" id="PS00678">
    <property type="entry name" value="WD_REPEATS_1"/>
    <property type="match status" value="1"/>
</dbReference>
<accession>A0A9P6H777</accession>
<reference evidence="4" key="2">
    <citation type="submission" date="2020-11" db="EMBL/GenBank/DDBJ databases">
        <authorList>
            <consortium name="DOE Joint Genome Institute"/>
            <person name="Kuo A."/>
            <person name="Miyauchi S."/>
            <person name="Kiss E."/>
            <person name="Drula E."/>
            <person name="Kohler A."/>
            <person name="Sanchez-Garcia M."/>
            <person name="Andreopoulos B."/>
            <person name="Barry K.W."/>
            <person name="Bonito G."/>
            <person name="Buee M."/>
            <person name="Carver A."/>
            <person name="Chen C."/>
            <person name="Cichocki N."/>
            <person name="Clum A."/>
            <person name="Culley D."/>
            <person name="Crous P.W."/>
            <person name="Fauchery L."/>
            <person name="Girlanda M."/>
            <person name="Hayes R."/>
            <person name="Keri Z."/>
            <person name="Labutti K."/>
            <person name="Lipzen A."/>
            <person name="Lombard V."/>
            <person name="Magnuson J."/>
            <person name="Maillard F."/>
            <person name="Morin E."/>
            <person name="Murat C."/>
            <person name="Nolan M."/>
            <person name="Ohm R."/>
            <person name="Pangilinan J."/>
            <person name="Pereira M."/>
            <person name="Perotto S."/>
            <person name="Peter M."/>
            <person name="Riley R."/>
            <person name="Sitrit Y."/>
            <person name="Stielow B."/>
            <person name="Szollosi G."/>
            <person name="Zifcakova L."/>
            <person name="Stursova M."/>
            <person name="Spatafora J.W."/>
            <person name="Tedersoo L."/>
            <person name="Vaario L.-M."/>
            <person name="Yamada A."/>
            <person name="Yan M."/>
            <person name="Wang P."/>
            <person name="Xu J."/>
            <person name="Bruns T."/>
            <person name="Baldrian P."/>
            <person name="Vilgalys R."/>
            <person name="Henrissat B."/>
            <person name="Grigoriev I.V."/>
            <person name="Hibbett D."/>
            <person name="Nagy L.G."/>
            <person name="Martin F.M."/>
        </authorList>
    </citation>
    <scope>NUCLEOTIDE SEQUENCE</scope>
    <source>
        <strain evidence="4">UH-Tt-Lm1</strain>
    </source>
</reference>
<evidence type="ECO:0000313" key="4">
    <source>
        <dbReference type="EMBL" id="KAF9780930.1"/>
    </source>
</evidence>
<dbReference type="InterPro" id="IPR036322">
    <property type="entry name" value="WD40_repeat_dom_sf"/>
</dbReference>
<gene>
    <name evidence="4" type="ORF">BJ322DRAFT_1112316</name>
</gene>
<dbReference type="OrthoDB" id="2654453at2759"/>
<dbReference type="Gene3D" id="2.130.10.10">
    <property type="entry name" value="YVTN repeat-like/Quinoprotein amine dehydrogenase"/>
    <property type="match status" value="2"/>
</dbReference>
<reference evidence="4" key="1">
    <citation type="journal article" date="2020" name="Nat. Commun.">
        <title>Large-scale genome sequencing of mycorrhizal fungi provides insights into the early evolution of symbiotic traits.</title>
        <authorList>
            <person name="Miyauchi S."/>
            <person name="Kiss E."/>
            <person name="Kuo A."/>
            <person name="Drula E."/>
            <person name="Kohler A."/>
            <person name="Sanchez-Garcia M."/>
            <person name="Morin E."/>
            <person name="Andreopoulos B."/>
            <person name="Barry K.W."/>
            <person name="Bonito G."/>
            <person name="Buee M."/>
            <person name="Carver A."/>
            <person name="Chen C."/>
            <person name="Cichocki N."/>
            <person name="Clum A."/>
            <person name="Culley D."/>
            <person name="Crous P.W."/>
            <person name="Fauchery L."/>
            <person name="Girlanda M."/>
            <person name="Hayes R.D."/>
            <person name="Keri Z."/>
            <person name="LaButti K."/>
            <person name="Lipzen A."/>
            <person name="Lombard V."/>
            <person name="Magnuson J."/>
            <person name="Maillard F."/>
            <person name="Murat C."/>
            <person name="Nolan M."/>
            <person name="Ohm R.A."/>
            <person name="Pangilinan J."/>
            <person name="Pereira M.F."/>
            <person name="Perotto S."/>
            <person name="Peter M."/>
            <person name="Pfister S."/>
            <person name="Riley R."/>
            <person name="Sitrit Y."/>
            <person name="Stielow J.B."/>
            <person name="Szollosi G."/>
            <person name="Zifcakova L."/>
            <person name="Stursova M."/>
            <person name="Spatafora J.W."/>
            <person name="Tedersoo L."/>
            <person name="Vaario L.M."/>
            <person name="Yamada A."/>
            <person name="Yan M."/>
            <person name="Wang P."/>
            <person name="Xu J."/>
            <person name="Bruns T."/>
            <person name="Baldrian P."/>
            <person name="Vilgalys R."/>
            <person name="Dunand C."/>
            <person name="Henrissat B."/>
            <person name="Grigoriev I.V."/>
            <person name="Hibbett D."/>
            <person name="Nagy L.G."/>
            <person name="Martin F.M."/>
        </authorList>
    </citation>
    <scope>NUCLEOTIDE SEQUENCE</scope>
    <source>
        <strain evidence="4">UH-Tt-Lm1</strain>
    </source>
</reference>